<evidence type="ECO:0000313" key="2">
    <source>
        <dbReference type="Proteomes" id="UP001629745"/>
    </source>
</evidence>
<comment type="caution">
    <text evidence="1">The sequence shown here is derived from an EMBL/GenBank/DDBJ whole genome shotgun (WGS) entry which is preliminary data.</text>
</comment>
<dbReference type="RefSeq" id="WP_420165508.1">
    <property type="nucleotide sequence ID" value="NZ_JBDLNV010000005.1"/>
</dbReference>
<dbReference type="EMBL" id="JBDLNV010000005">
    <property type="protein sequence ID" value="MFM1725029.1"/>
    <property type="molecule type" value="Genomic_DNA"/>
</dbReference>
<dbReference type="Proteomes" id="UP001629745">
    <property type="component" value="Unassembled WGS sequence"/>
</dbReference>
<protein>
    <recommendedName>
        <fullName evidence="3">DoxX family membrane protein</fullName>
    </recommendedName>
</protein>
<dbReference type="PANTHER" id="PTHR36974:SF1">
    <property type="entry name" value="DOXX FAMILY MEMBRANE PROTEIN"/>
    <property type="match status" value="1"/>
</dbReference>
<sequence>MSSPNRPSQIPALRLAALLFGAGTLHFVRPQPFDSIVPRSLPGQARTYTYVSGAAELATAAALAVPRTRHLGAGLAAALFVAVFPANVQMASDWFRSSRTSAPAKALAAARLPLQITLVTEALKARRNAT</sequence>
<dbReference type="PANTHER" id="PTHR36974">
    <property type="entry name" value="MEMBRANE PROTEIN-RELATED"/>
    <property type="match status" value="1"/>
</dbReference>
<accession>A0ABW9FIF3</accession>
<keyword evidence="2" id="KW-1185">Reference proteome</keyword>
<proteinExistence type="predicted"/>
<organism evidence="1 2">
    <name type="scientific">Rhodococcus parequi</name>
    <dbReference type="NCBI Taxonomy" id="3137122"/>
    <lineage>
        <taxon>Bacteria</taxon>
        <taxon>Bacillati</taxon>
        <taxon>Actinomycetota</taxon>
        <taxon>Actinomycetes</taxon>
        <taxon>Mycobacteriales</taxon>
        <taxon>Nocardiaceae</taxon>
        <taxon>Rhodococcus</taxon>
    </lineage>
</organism>
<name>A0ABW9FIF3_9NOCA</name>
<evidence type="ECO:0000313" key="1">
    <source>
        <dbReference type="EMBL" id="MFM1725029.1"/>
    </source>
</evidence>
<reference evidence="1 2" key="1">
    <citation type="submission" date="2023-11" db="EMBL/GenBank/DDBJ databases">
        <authorList>
            <person name="Val-Calvo J."/>
            <person name="Scortti M."/>
            <person name="Vazquez-Boland J."/>
        </authorList>
    </citation>
    <scope>NUCLEOTIDE SEQUENCE [LARGE SCALE GENOMIC DNA]</scope>
    <source>
        <strain evidence="1 2">PAM 2766</strain>
    </source>
</reference>
<evidence type="ECO:0008006" key="3">
    <source>
        <dbReference type="Google" id="ProtNLM"/>
    </source>
</evidence>
<gene>
    <name evidence="1" type="ORF">ABEU20_003624</name>
</gene>